<keyword evidence="4" id="KW-1185">Reference proteome</keyword>
<dbReference type="Proteomes" id="UP000551616">
    <property type="component" value="Unassembled WGS sequence"/>
</dbReference>
<keyword evidence="2" id="KW-0732">Signal</keyword>
<reference evidence="3 4" key="1">
    <citation type="submission" date="2020-05" db="EMBL/GenBank/DDBJ databases">
        <title>Bremerella alba sp. nov., a novel planctomycete isolated from the surface of the macroalga Fucus spiralis.</title>
        <authorList>
            <person name="Godinho O."/>
            <person name="Botelho R."/>
            <person name="Albuquerque L."/>
            <person name="Wiegand S."/>
            <person name="Da Costa M.S."/>
            <person name="Lobo-Da-Cunha A."/>
            <person name="Jogler C."/>
            <person name="Lage O.M."/>
        </authorList>
    </citation>
    <scope>NUCLEOTIDE SEQUENCE [LARGE SCALE GENOMIC DNA]</scope>
    <source>
        <strain evidence="3 4">FF15</strain>
    </source>
</reference>
<dbReference type="AlphaFoldDB" id="A0A7V8V4Z6"/>
<protein>
    <submittedName>
        <fullName evidence="3">Uncharacterized protein</fullName>
    </submittedName>
</protein>
<comment type="caution">
    <text evidence="3">The sequence shown here is derived from an EMBL/GenBank/DDBJ whole genome shotgun (WGS) entry which is preliminary data.</text>
</comment>
<gene>
    <name evidence="3" type="ORF">HOV93_22110</name>
</gene>
<feature type="compositionally biased region" description="Acidic residues" evidence="1">
    <location>
        <begin position="224"/>
        <end position="236"/>
    </location>
</feature>
<feature type="signal peptide" evidence="2">
    <location>
        <begin position="1"/>
        <end position="26"/>
    </location>
</feature>
<feature type="compositionally biased region" description="Low complexity" evidence="1">
    <location>
        <begin position="106"/>
        <end position="115"/>
    </location>
</feature>
<dbReference type="EMBL" id="JABRWO010000005">
    <property type="protein sequence ID" value="MBA2115039.1"/>
    <property type="molecule type" value="Genomic_DNA"/>
</dbReference>
<feature type="region of interest" description="Disordered" evidence="1">
    <location>
        <begin position="96"/>
        <end position="162"/>
    </location>
</feature>
<evidence type="ECO:0000313" key="4">
    <source>
        <dbReference type="Proteomes" id="UP000551616"/>
    </source>
</evidence>
<name>A0A7V8V4Z6_9BACT</name>
<proteinExistence type="predicted"/>
<feature type="region of interest" description="Disordered" evidence="1">
    <location>
        <begin position="210"/>
        <end position="236"/>
    </location>
</feature>
<evidence type="ECO:0000256" key="2">
    <source>
        <dbReference type="SAM" id="SignalP"/>
    </source>
</evidence>
<organism evidence="3 4">
    <name type="scientific">Bremerella alba</name>
    <dbReference type="NCBI Taxonomy" id="980252"/>
    <lineage>
        <taxon>Bacteria</taxon>
        <taxon>Pseudomonadati</taxon>
        <taxon>Planctomycetota</taxon>
        <taxon>Planctomycetia</taxon>
        <taxon>Pirellulales</taxon>
        <taxon>Pirellulaceae</taxon>
        <taxon>Bremerella</taxon>
    </lineage>
</organism>
<feature type="compositionally biased region" description="Basic and acidic residues" evidence="1">
    <location>
        <begin position="140"/>
        <end position="160"/>
    </location>
</feature>
<evidence type="ECO:0000313" key="3">
    <source>
        <dbReference type="EMBL" id="MBA2115039.1"/>
    </source>
</evidence>
<feature type="chain" id="PRO_5030723987" evidence="2">
    <location>
        <begin position="27"/>
        <end position="369"/>
    </location>
</feature>
<dbReference type="RefSeq" id="WP_207396491.1">
    <property type="nucleotide sequence ID" value="NZ_JABRWO010000005.1"/>
</dbReference>
<evidence type="ECO:0000256" key="1">
    <source>
        <dbReference type="SAM" id="MobiDB-lite"/>
    </source>
</evidence>
<sequence>MSAHFMHISLTAVLLGLGLFGSPALAQTTSYNQSQSNHTFTSKHGSFEFTGKALKREGDYVSFRASDRTEIWLPVKYLSSESVDYLKYLSGEGPAPTGVTDSPMNPSSIGSTTGPTTGGPASGEMANKPDDSSSSTPPGDETKTPMDTKPADPGKGDPDKIYAPGTAIDVLVDSEWFPGKVFARRPADNAYFVSYSVNGRPKSAWIPAVEIRPQGEEQPMSGEPMEDSSDDDDMASDDLSSFDFKNVKITAKDPIGYEVGPMNKGDILKLRYVSGKWKTWGGLATASPDDKTPAGGDKCRMGICAVHDNGDLQKLTLVPGETVSNPFSWTADRTFEKIILQVNDDDGDFASNPERDVTYAIAIERTASS</sequence>
<accession>A0A7V8V4Z6</accession>